<dbReference type="GO" id="GO:0004674">
    <property type="term" value="F:protein serine/threonine kinase activity"/>
    <property type="evidence" value="ECO:0007669"/>
    <property type="project" value="UniProtKB-KW"/>
</dbReference>
<dbReference type="EMBL" id="RAQK01000001">
    <property type="protein sequence ID" value="RKE97304.1"/>
    <property type="molecule type" value="Genomic_DNA"/>
</dbReference>
<gene>
    <name evidence="3" type="ORF">C8N30_1899</name>
</gene>
<dbReference type="AlphaFoldDB" id="A0A420DSK0"/>
<keyword evidence="3" id="KW-0418">Kinase</keyword>
<dbReference type="RefSeq" id="WP_025064229.1">
    <property type="nucleotide sequence ID" value="NZ_RAQK01000001.1"/>
</dbReference>
<keyword evidence="4" id="KW-1185">Reference proteome</keyword>
<sequence>MADFPPFSVKLGGAEGDVRDGLAEAMACLEPLNLSSDETGTVELVLAEALNNVVEHALAAMHGQTTIEIQGCHSATGLRLTLIDCGAPMPMGTAPIPLAPDLDVPRNDIPEGGFGWFMIYALATEVHYSRIGRANHLSLQLRVGV</sequence>
<reference evidence="3 4" key="1">
    <citation type="submission" date="2018-09" db="EMBL/GenBank/DDBJ databases">
        <title>Genomic Encyclopedia of Archaeal and Bacterial Type Strains, Phase II (KMG-II): from individual species to whole genera.</title>
        <authorList>
            <person name="Goeker M."/>
        </authorList>
    </citation>
    <scope>NUCLEOTIDE SEQUENCE [LARGE SCALE GENOMIC DNA]</scope>
    <source>
        <strain evidence="3 4">DSM 11458</strain>
    </source>
</reference>
<evidence type="ECO:0000313" key="3">
    <source>
        <dbReference type="EMBL" id="RKE97304.1"/>
    </source>
</evidence>
<dbReference type="Proteomes" id="UP000284407">
    <property type="component" value="Unassembled WGS sequence"/>
</dbReference>
<name>A0A420DSK0_9RHOB</name>
<keyword evidence="1" id="KW-0723">Serine/threonine-protein kinase</keyword>
<proteinExistence type="predicted"/>
<dbReference type="PANTHER" id="PTHR35526">
    <property type="entry name" value="ANTI-SIGMA-F FACTOR RSBW-RELATED"/>
    <property type="match status" value="1"/>
</dbReference>
<dbReference type="Gene3D" id="3.30.565.10">
    <property type="entry name" value="Histidine kinase-like ATPase, C-terminal domain"/>
    <property type="match status" value="1"/>
</dbReference>
<dbReference type="CDD" id="cd16936">
    <property type="entry name" value="HATPase_RsbW-like"/>
    <property type="match status" value="1"/>
</dbReference>
<evidence type="ECO:0000256" key="1">
    <source>
        <dbReference type="ARBA" id="ARBA00022527"/>
    </source>
</evidence>
<dbReference type="InterPro" id="IPR050267">
    <property type="entry name" value="Anti-sigma-factor_SerPK"/>
</dbReference>
<dbReference type="SUPFAM" id="SSF55874">
    <property type="entry name" value="ATPase domain of HSP90 chaperone/DNA topoisomerase II/histidine kinase"/>
    <property type="match status" value="1"/>
</dbReference>
<dbReference type="Pfam" id="PF13581">
    <property type="entry name" value="HATPase_c_2"/>
    <property type="match status" value="1"/>
</dbReference>
<organism evidence="3 4">
    <name type="scientific">Sulfitobacter guttiformis</name>
    <dbReference type="NCBI Taxonomy" id="74349"/>
    <lineage>
        <taxon>Bacteria</taxon>
        <taxon>Pseudomonadati</taxon>
        <taxon>Pseudomonadota</taxon>
        <taxon>Alphaproteobacteria</taxon>
        <taxon>Rhodobacterales</taxon>
        <taxon>Roseobacteraceae</taxon>
        <taxon>Sulfitobacter</taxon>
    </lineage>
</organism>
<evidence type="ECO:0000313" key="4">
    <source>
        <dbReference type="Proteomes" id="UP000284407"/>
    </source>
</evidence>
<dbReference type="InterPro" id="IPR003594">
    <property type="entry name" value="HATPase_dom"/>
</dbReference>
<keyword evidence="3" id="KW-0808">Transferase</keyword>
<comment type="caution">
    <text evidence="3">The sequence shown here is derived from an EMBL/GenBank/DDBJ whole genome shotgun (WGS) entry which is preliminary data.</text>
</comment>
<protein>
    <submittedName>
        <fullName evidence="3">Serine/threonine-protein kinase RsbW</fullName>
    </submittedName>
</protein>
<dbReference type="PANTHER" id="PTHR35526:SF3">
    <property type="entry name" value="ANTI-SIGMA-F FACTOR RSBW"/>
    <property type="match status" value="1"/>
</dbReference>
<dbReference type="InterPro" id="IPR036890">
    <property type="entry name" value="HATPase_C_sf"/>
</dbReference>
<evidence type="ECO:0000259" key="2">
    <source>
        <dbReference type="Pfam" id="PF13581"/>
    </source>
</evidence>
<dbReference type="STRING" id="1443111.Z949_3928"/>
<feature type="domain" description="Histidine kinase/HSP90-like ATPase" evidence="2">
    <location>
        <begin position="20"/>
        <end position="140"/>
    </location>
</feature>
<accession>A0A420DSK0</accession>